<keyword evidence="10" id="KW-1185">Reference proteome</keyword>
<dbReference type="PANTHER" id="PTHR43738">
    <property type="entry name" value="ABC TRANSPORTER, MEMBRANE PROTEIN"/>
    <property type="match status" value="1"/>
</dbReference>
<dbReference type="InterPro" id="IPR003838">
    <property type="entry name" value="ABC3_permease_C"/>
</dbReference>
<feature type="domain" description="MacB-like periplasmic core" evidence="8">
    <location>
        <begin position="89"/>
        <end position="298"/>
    </location>
</feature>
<name>A0A2T5MGS1_9GAMM</name>
<reference evidence="9 10" key="1">
    <citation type="submission" date="2018-04" db="EMBL/GenBank/DDBJ databases">
        <title>Novel species isolated from glacier.</title>
        <authorList>
            <person name="Liu Q."/>
            <person name="Xin Y.-H."/>
        </authorList>
    </citation>
    <scope>NUCLEOTIDE SEQUENCE [LARGE SCALE GENOMIC DNA]</scope>
    <source>
        <strain evidence="9 10">GT1R17</strain>
    </source>
</reference>
<keyword evidence="2" id="KW-1003">Cell membrane</keyword>
<organism evidence="9 10">
    <name type="scientific">Stenotrophobium rhamnosiphilum</name>
    <dbReference type="NCBI Taxonomy" id="2029166"/>
    <lineage>
        <taxon>Bacteria</taxon>
        <taxon>Pseudomonadati</taxon>
        <taxon>Pseudomonadota</taxon>
        <taxon>Gammaproteobacteria</taxon>
        <taxon>Nevskiales</taxon>
        <taxon>Nevskiaceae</taxon>
        <taxon>Stenotrophobium</taxon>
    </lineage>
</organism>
<evidence type="ECO:0000256" key="2">
    <source>
        <dbReference type="ARBA" id="ARBA00022475"/>
    </source>
</evidence>
<dbReference type="Proteomes" id="UP000244248">
    <property type="component" value="Unassembled WGS sequence"/>
</dbReference>
<evidence type="ECO:0000256" key="3">
    <source>
        <dbReference type="ARBA" id="ARBA00022692"/>
    </source>
</evidence>
<comment type="subcellular location">
    <subcellularLocation>
        <location evidence="1">Cell membrane</location>
        <topology evidence="1">Multi-pass membrane protein</topology>
    </subcellularLocation>
</comment>
<evidence type="ECO:0000256" key="6">
    <source>
        <dbReference type="SAM" id="Phobius"/>
    </source>
</evidence>
<evidence type="ECO:0000256" key="5">
    <source>
        <dbReference type="ARBA" id="ARBA00023136"/>
    </source>
</evidence>
<dbReference type="GO" id="GO:0005886">
    <property type="term" value="C:plasma membrane"/>
    <property type="evidence" value="ECO:0007669"/>
    <property type="project" value="UniProtKB-SubCell"/>
</dbReference>
<dbReference type="InterPro" id="IPR025857">
    <property type="entry name" value="MacB_PCD"/>
</dbReference>
<proteinExistence type="predicted"/>
<gene>
    <name evidence="9" type="ORF">CJD38_10730</name>
</gene>
<evidence type="ECO:0000259" key="8">
    <source>
        <dbReference type="Pfam" id="PF12704"/>
    </source>
</evidence>
<keyword evidence="4 6" id="KW-1133">Transmembrane helix</keyword>
<evidence type="ECO:0000256" key="4">
    <source>
        <dbReference type="ARBA" id="ARBA00022989"/>
    </source>
</evidence>
<dbReference type="PANTHER" id="PTHR43738:SF3">
    <property type="entry name" value="ABC TRANSPORTER PERMEASE"/>
    <property type="match status" value="1"/>
</dbReference>
<feature type="domain" description="ABC3 transporter permease C-terminal" evidence="7">
    <location>
        <begin position="336"/>
        <end position="448"/>
    </location>
</feature>
<evidence type="ECO:0000313" key="9">
    <source>
        <dbReference type="EMBL" id="PTU31763.1"/>
    </source>
</evidence>
<dbReference type="AlphaFoldDB" id="A0A2T5MGS1"/>
<protein>
    <submittedName>
        <fullName evidence="9">ABC transporter permease</fullName>
    </submittedName>
</protein>
<feature type="transmembrane region" description="Helical" evidence="6">
    <location>
        <begin position="381"/>
        <end position="400"/>
    </location>
</feature>
<comment type="caution">
    <text evidence="9">The sequence shown here is derived from an EMBL/GenBank/DDBJ whole genome shotgun (WGS) entry which is preliminary data.</text>
</comment>
<evidence type="ECO:0000313" key="10">
    <source>
        <dbReference type="Proteomes" id="UP000244248"/>
    </source>
</evidence>
<dbReference type="Pfam" id="PF02687">
    <property type="entry name" value="FtsX"/>
    <property type="match status" value="1"/>
</dbReference>
<dbReference type="Pfam" id="PF12704">
    <property type="entry name" value="MacB_PCD"/>
    <property type="match status" value="1"/>
</dbReference>
<dbReference type="EMBL" id="QANS01000003">
    <property type="protein sequence ID" value="PTU31763.1"/>
    <property type="molecule type" value="Genomic_DNA"/>
</dbReference>
<dbReference type="InterPro" id="IPR051125">
    <property type="entry name" value="ABC-4/HrtB_transporter"/>
</dbReference>
<feature type="transmembrane region" description="Helical" evidence="6">
    <location>
        <begin position="326"/>
        <end position="346"/>
    </location>
</feature>
<feature type="transmembrane region" description="Helical" evidence="6">
    <location>
        <begin position="85"/>
        <end position="102"/>
    </location>
</feature>
<sequence>MHSWRRRKKSGCRFLASWKRCSNSNDAGAHSARSCKPSRFGSGANMAGLRTMAAARSTHRHCRERVDMKFIPLIWSMLWRRRARTVLTAASIAAAFMLYGMLQAVGSTLALGGKTASADTLLTTNRYGFGKPLPYAYRSQIEAIPGVRNALPGVIVPFSYQDSRTSTQPSVAIDPQMFRTDRRFVVAPEQIKALEATRTGIIVGRDLATKYGWKIGDRITLSTHRIPRADGGTYWDFDMVGLFDYNTELLGEGVSSMRTFVRYDYVDETRATKGGVDLYFVHVKDVAQVPAVAKQIDTMFQNSDNPSKTQTESEQQRSMMAQIGDVGVIIRAVLSAVFFTLVVVAGNTMMRSFRERIPELAVLKTLGFTDAKVAALVGTEALLLCVGSGVLGLGLAWLILKPVSHAIASVFPVLRMGDGVVSLGITFAFALGVVSAVIPVWHSARLNIVSGLSRR</sequence>
<evidence type="ECO:0000259" key="7">
    <source>
        <dbReference type="Pfam" id="PF02687"/>
    </source>
</evidence>
<keyword evidence="3 6" id="KW-0812">Transmembrane</keyword>
<accession>A0A2T5MGS1</accession>
<evidence type="ECO:0000256" key="1">
    <source>
        <dbReference type="ARBA" id="ARBA00004651"/>
    </source>
</evidence>
<keyword evidence="5 6" id="KW-0472">Membrane</keyword>
<feature type="transmembrane region" description="Helical" evidence="6">
    <location>
        <begin position="420"/>
        <end position="441"/>
    </location>
</feature>